<evidence type="ECO:0000313" key="1">
    <source>
        <dbReference type="EMBL" id="MYE38312.1"/>
    </source>
</evidence>
<dbReference type="EMBL" id="VXOY01000019">
    <property type="protein sequence ID" value="MYE38312.1"/>
    <property type="molecule type" value="Genomic_DNA"/>
</dbReference>
<gene>
    <name evidence="1" type="ORF">F4X82_02220</name>
</gene>
<sequence length="85" mass="9631">MQKEDITIDTAIAIGEYIDSLEDVEGVEVENVINDLYDMTMDTLCDKIEDNTRVSSLCYIIYDIELFRGQCEDRAKGELSDKAQG</sequence>
<reference evidence="1 2" key="1">
    <citation type="submission" date="2019-09" db="EMBL/GenBank/DDBJ databases">
        <title>Characterisation of the sponge microbiome using genome-centric metagenomics.</title>
        <authorList>
            <person name="Engelberts J.P."/>
            <person name="Robbins S.J."/>
            <person name="De Goeij J.M."/>
            <person name="Aranda M."/>
            <person name="Bell S.C."/>
            <person name="Webster N.S."/>
        </authorList>
    </citation>
    <scope>NUCLEOTIDE SEQUENCE [LARGE SCALE GENOMIC DNA]</scope>
    <source>
        <strain evidence="1">SB0662_bin_43</strain>
    </source>
</reference>
<dbReference type="Proteomes" id="UP000449092">
    <property type="component" value="Unassembled WGS sequence"/>
</dbReference>
<comment type="caution">
    <text evidence="1">The sequence shown here is derived from an EMBL/GenBank/DDBJ whole genome shotgun (WGS) entry which is preliminary data.</text>
</comment>
<organism evidence="1 2">
    <name type="scientific">Candidatus Spechtbacteria bacterium SB0662_bin_43</name>
    <dbReference type="NCBI Taxonomy" id="2604897"/>
    <lineage>
        <taxon>Bacteria</taxon>
        <taxon>Candidatus Spechtiibacteriota</taxon>
    </lineage>
</organism>
<name>A0A845D9Z7_9BACT</name>
<dbReference type="AlphaFoldDB" id="A0A845D9Z7"/>
<accession>A0A845D9Z7</accession>
<protein>
    <submittedName>
        <fullName evidence="1">Uncharacterized protein</fullName>
    </submittedName>
</protein>
<evidence type="ECO:0000313" key="2">
    <source>
        <dbReference type="Proteomes" id="UP000449092"/>
    </source>
</evidence>
<proteinExistence type="predicted"/>